<dbReference type="Pfam" id="PF10983">
    <property type="entry name" value="DUF2793"/>
    <property type="match status" value="1"/>
</dbReference>
<feature type="compositionally biased region" description="Basic residues" evidence="1">
    <location>
        <begin position="505"/>
        <end position="522"/>
    </location>
</feature>
<protein>
    <submittedName>
        <fullName evidence="2">DUF2793 domain-containing protein</fullName>
    </submittedName>
</protein>
<evidence type="ECO:0000313" key="2">
    <source>
        <dbReference type="EMBL" id="MFC3266541.1"/>
    </source>
</evidence>
<keyword evidence="3" id="KW-1185">Reference proteome</keyword>
<dbReference type="Proteomes" id="UP001595536">
    <property type="component" value="Unassembled WGS sequence"/>
</dbReference>
<dbReference type="InterPro" id="IPR021251">
    <property type="entry name" value="DUF2793"/>
</dbReference>
<proteinExistence type="predicted"/>
<dbReference type="RefSeq" id="WP_376830209.1">
    <property type="nucleotide sequence ID" value="NZ_JBHLWR010000006.1"/>
</dbReference>
<organism evidence="2 3">
    <name type="scientific">Camelimonas abortus</name>
    <dbReference type="NCBI Taxonomy" id="1017184"/>
    <lineage>
        <taxon>Bacteria</taxon>
        <taxon>Pseudomonadati</taxon>
        <taxon>Pseudomonadota</taxon>
        <taxon>Alphaproteobacteria</taxon>
        <taxon>Hyphomicrobiales</taxon>
        <taxon>Chelatococcaceae</taxon>
        <taxon>Camelimonas</taxon>
    </lineage>
</organism>
<accession>A0ABV7LFD2</accession>
<name>A0ABV7LFD2_9HYPH</name>
<reference evidence="3" key="1">
    <citation type="journal article" date="2019" name="Int. J. Syst. Evol. Microbiol.">
        <title>The Global Catalogue of Microorganisms (GCM) 10K type strain sequencing project: providing services to taxonomists for standard genome sequencing and annotation.</title>
        <authorList>
            <consortium name="The Broad Institute Genomics Platform"/>
            <consortium name="The Broad Institute Genome Sequencing Center for Infectious Disease"/>
            <person name="Wu L."/>
            <person name="Ma J."/>
        </authorList>
    </citation>
    <scope>NUCLEOTIDE SEQUENCE [LARGE SCALE GENOMIC DNA]</scope>
    <source>
        <strain evidence="3">CCM 7941</strain>
    </source>
</reference>
<sequence length="540" mass="55199">MSETPRLRLPLVAAGQAQKHVTVNESLTLLDDLAQLAVRDADRVAPPAAPGEGDRHIVAAGAAGDWAGQDGAVAVRRDGAWQFHAPAPGWVALDLSAHRLLAFDGVEWRPAQAAPPASLDRLGIGTGADPLNPLSVRADNVLFSARDVIAGGGDLRLKANRQAPAGTVSHLFQSGWSGRAEFGLIGDDDFVLKVSPDGATWREALRVDAATAAVRFPAQGGAVPFSHGGCRLVLDGAALRLLPWNGGGLLVDGALRPVPAAGVALAADGLAADATWFIYAAWSGGAMSLVASAAAPVADAASGVMVATGDPALTLVGMARTVSGPAWSDAPQQRLVRSWFSRPATVAAGALAADVTVPAGPPAPVDGAVALAMLAWAGECVRVTAAGSCLAAGATGAAFAIVAGSATLARQVASLAAGATWSPALAGVAEAAAHGLMTFSCVAGADAASLTWAGADGAGAGGLPLRCLQLHQRRVRALRRQRGDRRDSARQLRRRRGGRAESRRAPHPGRRHPHRARRRRQLRRLDFLLPLTPGGAAALP</sequence>
<dbReference type="EMBL" id="JBHRUV010000045">
    <property type="protein sequence ID" value="MFC3266541.1"/>
    <property type="molecule type" value="Genomic_DNA"/>
</dbReference>
<evidence type="ECO:0000256" key="1">
    <source>
        <dbReference type="SAM" id="MobiDB-lite"/>
    </source>
</evidence>
<feature type="region of interest" description="Disordered" evidence="1">
    <location>
        <begin position="478"/>
        <end position="524"/>
    </location>
</feature>
<comment type="caution">
    <text evidence="2">The sequence shown here is derived from an EMBL/GenBank/DDBJ whole genome shotgun (WGS) entry which is preliminary data.</text>
</comment>
<gene>
    <name evidence="2" type="ORF">ACFOEX_09260</name>
</gene>
<evidence type="ECO:0000313" key="3">
    <source>
        <dbReference type="Proteomes" id="UP001595536"/>
    </source>
</evidence>